<comment type="caution">
    <text evidence="5">The sequence shown here is derived from an EMBL/GenBank/DDBJ whole genome shotgun (WGS) entry which is preliminary data.</text>
</comment>
<dbReference type="GO" id="GO:0043565">
    <property type="term" value="F:sequence-specific DNA binding"/>
    <property type="evidence" value="ECO:0007669"/>
    <property type="project" value="InterPro"/>
</dbReference>
<feature type="domain" description="HTH araC/xylS-type" evidence="4">
    <location>
        <begin position="96"/>
        <end position="175"/>
    </location>
</feature>
<evidence type="ECO:0000256" key="1">
    <source>
        <dbReference type="ARBA" id="ARBA00023015"/>
    </source>
</evidence>
<dbReference type="SUPFAM" id="SSF46689">
    <property type="entry name" value="Homeodomain-like"/>
    <property type="match status" value="1"/>
</dbReference>
<evidence type="ECO:0000256" key="3">
    <source>
        <dbReference type="ARBA" id="ARBA00023163"/>
    </source>
</evidence>
<keyword evidence="1" id="KW-0805">Transcription regulation</keyword>
<dbReference type="OrthoDB" id="952277at2"/>
<keyword evidence="3" id="KW-0804">Transcription</keyword>
<dbReference type="PROSITE" id="PS01124">
    <property type="entry name" value="HTH_ARAC_FAMILY_2"/>
    <property type="match status" value="1"/>
</dbReference>
<proteinExistence type="predicted"/>
<dbReference type="GO" id="GO:0003700">
    <property type="term" value="F:DNA-binding transcription factor activity"/>
    <property type="evidence" value="ECO:0007669"/>
    <property type="project" value="InterPro"/>
</dbReference>
<dbReference type="Gene3D" id="1.10.10.60">
    <property type="entry name" value="Homeodomain-like"/>
    <property type="match status" value="1"/>
</dbReference>
<gene>
    <name evidence="5" type="ORF">ESZ48_02895</name>
</gene>
<dbReference type="PROSITE" id="PS00041">
    <property type="entry name" value="HTH_ARAC_FAMILY_1"/>
    <property type="match status" value="1"/>
</dbReference>
<dbReference type="Pfam" id="PF12833">
    <property type="entry name" value="HTH_18"/>
    <property type="match status" value="1"/>
</dbReference>
<name>A0A4Q0XMZ9_9FLAO</name>
<evidence type="ECO:0000259" key="4">
    <source>
        <dbReference type="PROSITE" id="PS01124"/>
    </source>
</evidence>
<dbReference type="RefSeq" id="WP_129015790.1">
    <property type="nucleotide sequence ID" value="NZ_SDDZ01000001.1"/>
</dbReference>
<dbReference type="EMBL" id="SDDZ01000001">
    <property type="protein sequence ID" value="RXJ52656.1"/>
    <property type="molecule type" value="Genomic_DNA"/>
</dbReference>
<dbReference type="InterPro" id="IPR018062">
    <property type="entry name" value="HTH_AraC-typ_CS"/>
</dbReference>
<dbReference type="AlphaFoldDB" id="A0A4Q0XMZ9"/>
<reference evidence="5 6" key="1">
    <citation type="submission" date="2019-01" db="EMBL/GenBank/DDBJ databases">
        <title>Genome sequence of the Antarctic species Gelidibacter gilvus ACAM 158(T).</title>
        <authorList>
            <person name="Bowman J.P."/>
        </authorList>
    </citation>
    <scope>NUCLEOTIDE SEQUENCE [LARGE SCALE GENOMIC DNA]</scope>
    <source>
        <strain evidence="5 6">IC158</strain>
    </source>
</reference>
<organism evidence="5 6">
    <name type="scientific">Gelidibacter gilvus</name>
    <dbReference type="NCBI Taxonomy" id="59602"/>
    <lineage>
        <taxon>Bacteria</taxon>
        <taxon>Pseudomonadati</taxon>
        <taxon>Bacteroidota</taxon>
        <taxon>Flavobacteriia</taxon>
        <taxon>Flavobacteriales</taxon>
        <taxon>Flavobacteriaceae</taxon>
        <taxon>Gelidibacter</taxon>
    </lineage>
</organism>
<dbReference type="SMART" id="SM00342">
    <property type="entry name" value="HTH_ARAC"/>
    <property type="match status" value="1"/>
</dbReference>
<sequence length="187" mass="21636">MKIFIKFDFKRICTKVIEEKLTGLGIKYRMLNFGEIEFLEEVPDDKMKAFNAILKDYGIEKIENQKVILVQKIKDTIIDMVLNANETMNVKSSVYLSEKLGHSYGYLSNLFSEVTYTSVENFIILQRIEHAKSLMINTDLSLTEIAYRLQYSSVAHLSTQFKNTTGITPTTFQRIIAKRRELSSNKN</sequence>
<dbReference type="InterPro" id="IPR009057">
    <property type="entry name" value="Homeodomain-like_sf"/>
</dbReference>
<evidence type="ECO:0000313" key="5">
    <source>
        <dbReference type="EMBL" id="RXJ52656.1"/>
    </source>
</evidence>
<dbReference type="InterPro" id="IPR018060">
    <property type="entry name" value="HTH_AraC"/>
</dbReference>
<protein>
    <submittedName>
        <fullName evidence="5">AraC family transcriptional regulator</fullName>
    </submittedName>
</protein>
<accession>A0A4Q0XMZ9</accession>
<dbReference type="PANTHER" id="PTHR43280:SF28">
    <property type="entry name" value="HTH-TYPE TRANSCRIPTIONAL ACTIVATOR RHAS"/>
    <property type="match status" value="1"/>
</dbReference>
<dbReference type="PANTHER" id="PTHR43280">
    <property type="entry name" value="ARAC-FAMILY TRANSCRIPTIONAL REGULATOR"/>
    <property type="match status" value="1"/>
</dbReference>
<evidence type="ECO:0000256" key="2">
    <source>
        <dbReference type="ARBA" id="ARBA00023125"/>
    </source>
</evidence>
<keyword evidence="6" id="KW-1185">Reference proteome</keyword>
<evidence type="ECO:0000313" key="6">
    <source>
        <dbReference type="Proteomes" id="UP000289792"/>
    </source>
</evidence>
<dbReference type="Proteomes" id="UP000289792">
    <property type="component" value="Unassembled WGS sequence"/>
</dbReference>
<keyword evidence="2" id="KW-0238">DNA-binding</keyword>